<dbReference type="Pfam" id="PF10990">
    <property type="entry name" value="DUF2809"/>
    <property type="match status" value="1"/>
</dbReference>
<evidence type="ECO:0000256" key="1">
    <source>
        <dbReference type="SAM" id="Phobius"/>
    </source>
</evidence>
<name>A0A2S7IP50_9BACT</name>
<dbReference type="AlphaFoldDB" id="A0A2S7IP50"/>
<evidence type="ECO:0000313" key="3">
    <source>
        <dbReference type="Proteomes" id="UP000239590"/>
    </source>
</evidence>
<keyword evidence="1" id="KW-0472">Membrane</keyword>
<sequence>MIKSNRATYAALLFITISLGLIGRRLAFVPLAVGDALWAVAVFWVLHLLNPQAKTSRLALFALLISYAIEFSQLWQASWLVKLRSTLPGKLLLGQGFLYSDLIAYSLGISVVVLIKWYISTKISKRAT</sequence>
<accession>A0A2S7IP50</accession>
<evidence type="ECO:0000313" key="2">
    <source>
        <dbReference type="EMBL" id="PQA59503.1"/>
    </source>
</evidence>
<dbReference type="OrthoDB" id="5360192at2"/>
<dbReference type="InterPro" id="IPR021257">
    <property type="entry name" value="DUF2809"/>
</dbReference>
<protein>
    <submittedName>
        <fullName evidence="2">DUF2809 domain-containing protein</fullName>
    </submittedName>
</protein>
<keyword evidence="3" id="KW-1185">Reference proteome</keyword>
<feature type="transmembrane region" description="Helical" evidence="1">
    <location>
        <begin position="97"/>
        <end position="119"/>
    </location>
</feature>
<feature type="transmembrane region" description="Helical" evidence="1">
    <location>
        <begin position="58"/>
        <end position="77"/>
    </location>
</feature>
<feature type="transmembrane region" description="Helical" evidence="1">
    <location>
        <begin position="7"/>
        <end position="22"/>
    </location>
</feature>
<organism evidence="2 3">
    <name type="scientific">Siphonobacter curvatus</name>
    <dbReference type="NCBI Taxonomy" id="2094562"/>
    <lineage>
        <taxon>Bacteria</taxon>
        <taxon>Pseudomonadati</taxon>
        <taxon>Bacteroidota</taxon>
        <taxon>Cytophagia</taxon>
        <taxon>Cytophagales</taxon>
        <taxon>Cytophagaceae</taxon>
        <taxon>Siphonobacter</taxon>
    </lineage>
</organism>
<dbReference type="RefSeq" id="WP_104711043.1">
    <property type="nucleotide sequence ID" value="NZ_PTRA01000001.1"/>
</dbReference>
<dbReference type="EMBL" id="PTRA01000001">
    <property type="protein sequence ID" value="PQA59503.1"/>
    <property type="molecule type" value="Genomic_DNA"/>
</dbReference>
<keyword evidence="1" id="KW-1133">Transmembrane helix</keyword>
<comment type="caution">
    <text evidence="2">The sequence shown here is derived from an EMBL/GenBank/DDBJ whole genome shotgun (WGS) entry which is preliminary data.</text>
</comment>
<keyword evidence="1" id="KW-0812">Transmembrane</keyword>
<feature type="transmembrane region" description="Helical" evidence="1">
    <location>
        <begin position="28"/>
        <end position="46"/>
    </location>
</feature>
<dbReference type="Proteomes" id="UP000239590">
    <property type="component" value="Unassembled WGS sequence"/>
</dbReference>
<reference evidence="3" key="1">
    <citation type="submission" date="2018-02" db="EMBL/GenBank/DDBJ databases">
        <title>Genome sequencing of Solimonas sp. HR-BB.</title>
        <authorList>
            <person name="Lee Y."/>
            <person name="Jeon C.O."/>
        </authorList>
    </citation>
    <scope>NUCLEOTIDE SEQUENCE [LARGE SCALE GENOMIC DNA]</scope>
    <source>
        <strain evidence="3">HR-U</strain>
    </source>
</reference>
<gene>
    <name evidence="2" type="ORF">C5O19_07605</name>
</gene>
<proteinExistence type="predicted"/>